<keyword evidence="3" id="KW-0808">Transferase</keyword>
<dbReference type="InterPro" id="IPR011009">
    <property type="entry name" value="Kinase-like_dom_sf"/>
</dbReference>
<dbReference type="SUPFAM" id="SSF56112">
    <property type="entry name" value="Protein kinase-like (PK-like)"/>
    <property type="match status" value="1"/>
</dbReference>
<organism evidence="3 4">
    <name type="scientific">Mycobacterium parmense</name>
    <dbReference type="NCBI Taxonomy" id="185642"/>
    <lineage>
        <taxon>Bacteria</taxon>
        <taxon>Bacillati</taxon>
        <taxon>Actinomycetota</taxon>
        <taxon>Actinomycetes</taxon>
        <taxon>Mycobacteriales</taxon>
        <taxon>Mycobacteriaceae</taxon>
        <taxon>Mycobacterium</taxon>
        <taxon>Mycobacterium simiae complex</taxon>
    </lineage>
</organism>
<feature type="region of interest" description="Disordered" evidence="1">
    <location>
        <begin position="1"/>
        <end position="20"/>
    </location>
</feature>
<proteinExistence type="predicted"/>
<keyword evidence="4" id="KW-1185">Reference proteome</keyword>
<gene>
    <name evidence="3" type="ORF">MPRM_06590</name>
</gene>
<evidence type="ECO:0000313" key="4">
    <source>
        <dbReference type="Proteomes" id="UP000467105"/>
    </source>
</evidence>
<dbReference type="PANTHER" id="PTHR23020:SF41">
    <property type="entry name" value="AMINOGLYCOSIDE PHOSPHOTRANSFERASE DOMAIN-CONTAINING PROTEIN"/>
    <property type="match status" value="1"/>
</dbReference>
<sequence length="421" mass="46592">MSHVVTGAAGGSGSLDAQPPRIGSVPSVADGLRLAVRLAPMVAATMFDRVQWWPVSRTSQVPGRLEHITPRWVSGVLRPHLAGARVVLVSVERHSAGTSVRARLRLRYSSINNTGHLPATVFVKSTPTLVTRIGNGLTGTAPAEAGFYNELRHLFDLEAPYGYYSASEPRSGRAVHLLEDLVATRQATFCEPTTVISRQQAELVVDQLARLHARAVTLDLSDACKPRWLRSYPHWWAVTGSISSIRRYHLRGQRRADDEGLTPPSLVGRGEQLWRSFEASVHAHRGLPRTLIHGDPHLGNWYVTGAGRMGLCDWQCISAGHWSRDLSYALASALSIDQRRDWEHALLDRYLDRLASEGGLALPRAQAWTLYRQQLVGALAMWTTTLYPPRFLPAMQPKSTSAEMLRRILTAIDDHDALDVP</sequence>
<protein>
    <submittedName>
        <fullName evidence="3">Aminoglycoside phosphotransferase</fullName>
    </submittedName>
</protein>
<feature type="domain" description="Aminoglycoside phosphotransferase" evidence="2">
    <location>
        <begin position="115"/>
        <end position="351"/>
    </location>
</feature>
<evidence type="ECO:0000256" key="1">
    <source>
        <dbReference type="SAM" id="MobiDB-lite"/>
    </source>
</evidence>
<dbReference type="Pfam" id="PF01636">
    <property type="entry name" value="APH"/>
    <property type="match status" value="1"/>
</dbReference>
<evidence type="ECO:0000313" key="3">
    <source>
        <dbReference type="EMBL" id="BBZ43378.1"/>
    </source>
</evidence>
<accession>A0A7I7YNC3</accession>
<dbReference type="AlphaFoldDB" id="A0A7I7YNC3"/>
<dbReference type="GO" id="GO:0016740">
    <property type="term" value="F:transferase activity"/>
    <property type="evidence" value="ECO:0007669"/>
    <property type="project" value="UniProtKB-KW"/>
</dbReference>
<dbReference type="InterPro" id="IPR002575">
    <property type="entry name" value="Aminoglycoside_PTrfase"/>
</dbReference>
<dbReference type="EMBL" id="AP022614">
    <property type="protein sequence ID" value="BBZ43378.1"/>
    <property type="molecule type" value="Genomic_DNA"/>
</dbReference>
<dbReference type="InterPro" id="IPR052961">
    <property type="entry name" value="Oxido-Kinase-like_Enzymes"/>
</dbReference>
<dbReference type="OrthoDB" id="141068at2"/>
<dbReference type="RefSeq" id="WP_085268172.1">
    <property type="nucleotide sequence ID" value="NZ_AP022614.1"/>
</dbReference>
<evidence type="ECO:0000259" key="2">
    <source>
        <dbReference type="Pfam" id="PF01636"/>
    </source>
</evidence>
<dbReference type="PANTHER" id="PTHR23020">
    <property type="entry name" value="UNCHARACTERIZED NUCLEAR HORMONE RECEPTOR-RELATED"/>
    <property type="match status" value="1"/>
</dbReference>
<name>A0A7I7YNC3_9MYCO</name>
<reference evidence="3 4" key="1">
    <citation type="journal article" date="2019" name="Emerg. Microbes Infect.">
        <title>Comprehensive subspecies identification of 175 nontuberculous mycobacteria species based on 7547 genomic profiles.</title>
        <authorList>
            <person name="Matsumoto Y."/>
            <person name="Kinjo T."/>
            <person name="Motooka D."/>
            <person name="Nabeya D."/>
            <person name="Jung N."/>
            <person name="Uechi K."/>
            <person name="Horii T."/>
            <person name="Iida T."/>
            <person name="Fujita J."/>
            <person name="Nakamura S."/>
        </authorList>
    </citation>
    <scope>NUCLEOTIDE SEQUENCE [LARGE SCALE GENOMIC DNA]</scope>
    <source>
        <strain evidence="3 4">JCM 14742</strain>
    </source>
</reference>
<dbReference type="Proteomes" id="UP000467105">
    <property type="component" value="Chromosome"/>
</dbReference>
<dbReference type="Gene3D" id="3.90.1200.10">
    <property type="match status" value="1"/>
</dbReference>